<gene>
    <name evidence="1" type="ORF">NEE14_002725</name>
</gene>
<keyword evidence="2" id="KW-1185">Reference proteome</keyword>
<name>A0ABZ2IRU4_9BACT</name>
<dbReference type="RefSeq" id="WP_251967395.1">
    <property type="nucleotide sequence ID" value="NZ_CP146284.1"/>
</dbReference>
<accession>A0ABZ2IRU4</accession>
<evidence type="ECO:0008006" key="3">
    <source>
        <dbReference type="Google" id="ProtNLM"/>
    </source>
</evidence>
<organism evidence="1 2">
    <name type="scientific">Parabacteroides absconsus</name>
    <dbReference type="NCBI Taxonomy" id="2951805"/>
    <lineage>
        <taxon>Bacteria</taxon>
        <taxon>Pseudomonadati</taxon>
        <taxon>Bacteroidota</taxon>
        <taxon>Bacteroidia</taxon>
        <taxon>Bacteroidales</taxon>
        <taxon>Tannerellaceae</taxon>
        <taxon>Parabacteroides</taxon>
    </lineage>
</organism>
<dbReference type="Proteomes" id="UP001320603">
    <property type="component" value="Chromosome"/>
</dbReference>
<evidence type="ECO:0000313" key="1">
    <source>
        <dbReference type="EMBL" id="WWV66924.1"/>
    </source>
</evidence>
<reference evidence="1 2" key="1">
    <citation type="submission" date="2024-02" db="EMBL/GenBank/DDBJ databases">
        <title>Whole genome sequencing of Parabacteroides sp. AD58.</title>
        <authorList>
            <person name="Chaplin A.V."/>
            <person name="Pikina A.P."/>
            <person name="Sokolova S.R."/>
            <person name="Korostin D.O."/>
            <person name="Efimov B.A."/>
        </authorList>
    </citation>
    <scope>NUCLEOTIDE SEQUENCE [LARGE SCALE GENOMIC DNA]</scope>
    <source>
        <strain evidence="1 2">AD58</strain>
    </source>
</reference>
<evidence type="ECO:0000313" key="2">
    <source>
        <dbReference type="Proteomes" id="UP001320603"/>
    </source>
</evidence>
<protein>
    <recommendedName>
        <fullName evidence="3">Plasmid maintenance system killer protein</fullName>
    </recommendedName>
</protein>
<sequence>MKIYFDGKKGEGVKDLIEKGKSGEYKKLSKDSKFLTNLIGLFNILQDEENTDNLKLISYLHYEKLKHIGLSSVRIIPNRVERLLFKETEDGITIVVIEINEKHYGNKK</sequence>
<proteinExistence type="predicted"/>
<dbReference type="EMBL" id="CP146284">
    <property type="protein sequence ID" value="WWV66924.1"/>
    <property type="molecule type" value="Genomic_DNA"/>
</dbReference>